<evidence type="ECO:0000313" key="7">
    <source>
        <dbReference type="Proteomes" id="UP000054985"/>
    </source>
</evidence>
<sequence length="365" mass="41556">MAKKFYEVLGVSETATPEEIRKAYYKLALKNHPDKVAEDKREEATELFKEINLAHEILSDENNRKAYDNGLIDDKGSKVFYQQNESPEPQQSDEPEQTYESQGAYESEPTYEAAEDYQSEATYEAEDADEPEETLASEQASESQETQQKDANQKLNETLKALRDKDLSNKEKARLISELSPKEVSEFIKLLDEKIENKEEYVDDLHSDKEFHQSARNLFNAIEQAPHVSSGSKSSGSFIMQLITSFIDWLFGKDKEPVYTAADNTEFNNHINDVFEERISESEEAIAHQEDKLADLESLRDDLQSNQNSENKNPVFGQMQPMGESNSIDSLMSDINQSQYQSTPNEAKSKEERATAYLEEAPKGP</sequence>
<feature type="compositionally biased region" description="Polar residues" evidence="3">
    <location>
        <begin position="323"/>
        <end position="346"/>
    </location>
</feature>
<keyword evidence="7" id="KW-1185">Reference proteome</keyword>
<evidence type="ECO:0000256" key="2">
    <source>
        <dbReference type="ARBA" id="ARBA00023186"/>
    </source>
</evidence>
<reference evidence="6 8" key="2">
    <citation type="submission" date="2018-06" db="EMBL/GenBank/DDBJ databases">
        <authorList>
            <consortium name="Pathogen Informatics"/>
            <person name="Doyle S."/>
        </authorList>
    </citation>
    <scope>NUCLEOTIDE SEQUENCE [LARGE SCALE GENOMIC DNA]</scope>
    <source>
        <strain evidence="6 8">NCTC12239</strain>
    </source>
</reference>
<reference evidence="5 7" key="1">
    <citation type="submission" date="2015-11" db="EMBL/GenBank/DDBJ databases">
        <title>Genomic analysis of 38 Legionella species identifies large and diverse effector repertoires.</title>
        <authorList>
            <person name="Burstein D."/>
            <person name="Amaro F."/>
            <person name="Zusman T."/>
            <person name="Lifshitz Z."/>
            <person name="Cohen O."/>
            <person name="Gilbert J.A."/>
            <person name="Pupko T."/>
            <person name="Shuman H.A."/>
            <person name="Segal G."/>
        </authorList>
    </citation>
    <scope>NUCLEOTIDE SEQUENCE [LARGE SCALE GENOMIC DNA]</scope>
    <source>
        <strain evidence="5 7">ATCC 43877</strain>
    </source>
</reference>
<dbReference type="InterPro" id="IPR018253">
    <property type="entry name" value="DnaJ_domain_CS"/>
</dbReference>
<dbReference type="Proteomes" id="UP000254040">
    <property type="component" value="Unassembled WGS sequence"/>
</dbReference>
<evidence type="ECO:0000259" key="4">
    <source>
        <dbReference type="PROSITE" id="PS50076"/>
    </source>
</evidence>
<feature type="domain" description="J" evidence="4">
    <location>
        <begin position="4"/>
        <end position="71"/>
    </location>
</feature>
<name>A0A378JWZ2_9GAMM</name>
<dbReference type="Pfam" id="PF00226">
    <property type="entry name" value="DnaJ"/>
    <property type="match status" value="1"/>
</dbReference>
<dbReference type="InterPro" id="IPR036869">
    <property type="entry name" value="J_dom_sf"/>
</dbReference>
<gene>
    <name evidence="6" type="primary">dnaJ_4</name>
    <name evidence="5" type="ORF">Lmor_0630</name>
    <name evidence="6" type="ORF">NCTC12239_02026</name>
</gene>
<evidence type="ECO:0000313" key="6">
    <source>
        <dbReference type="EMBL" id="STX63084.1"/>
    </source>
</evidence>
<dbReference type="InterPro" id="IPR001623">
    <property type="entry name" value="DnaJ_domain"/>
</dbReference>
<feature type="region of interest" description="Disordered" evidence="3">
    <location>
        <begin position="58"/>
        <end position="172"/>
    </location>
</feature>
<dbReference type="SUPFAM" id="SSF46565">
    <property type="entry name" value="Chaperone J-domain"/>
    <property type="match status" value="1"/>
</dbReference>
<dbReference type="PROSITE" id="PS50076">
    <property type="entry name" value="DNAJ_2"/>
    <property type="match status" value="1"/>
</dbReference>
<dbReference type="PANTHER" id="PTHR24074">
    <property type="entry name" value="CO-CHAPERONE PROTEIN DJLA"/>
    <property type="match status" value="1"/>
</dbReference>
<dbReference type="OrthoDB" id="9779889at2"/>
<keyword evidence="2" id="KW-0143">Chaperone</keyword>
<feature type="compositionally biased region" description="Basic and acidic residues" evidence="3">
    <location>
        <begin position="160"/>
        <end position="172"/>
    </location>
</feature>
<feature type="compositionally biased region" description="Basic and acidic residues" evidence="3">
    <location>
        <begin position="58"/>
        <end position="77"/>
    </location>
</feature>
<feature type="compositionally biased region" description="Acidic residues" evidence="3">
    <location>
        <begin position="113"/>
        <end position="135"/>
    </location>
</feature>
<dbReference type="AlphaFoldDB" id="A0A378JWZ2"/>
<organism evidence="6 8">
    <name type="scientific">Legionella moravica</name>
    <dbReference type="NCBI Taxonomy" id="39962"/>
    <lineage>
        <taxon>Bacteria</taxon>
        <taxon>Pseudomonadati</taxon>
        <taxon>Pseudomonadota</taxon>
        <taxon>Gammaproteobacteria</taxon>
        <taxon>Legionellales</taxon>
        <taxon>Legionellaceae</taxon>
        <taxon>Legionella</taxon>
    </lineage>
</organism>
<dbReference type="PROSITE" id="PS00636">
    <property type="entry name" value="DNAJ_1"/>
    <property type="match status" value="1"/>
</dbReference>
<dbReference type="Proteomes" id="UP000054985">
    <property type="component" value="Unassembled WGS sequence"/>
</dbReference>
<dbReference type="CDD" id="cd06257">
    <property type="entry name" value="DnaJ"/>
    <property type="match status" value="1"/>
</dbReference>
<dbReference type="EMBL" id="LNYN01000013">
    <property type="protein sequence ID" value="KTD37438.1"/>
    <property type="molecule type" value="Genomic_DNA"/>
</dbReference>
<feature type="compositionally biased region" description="Low complexity" evidence="3">
    <location>
        <begin position="136"/>
        <end position="146"/>
    </location>
</feature>
<dbReference type="Gene3D" id="1.10.287.110">
    <property type="entry name" value="DnaJ domain"/>
    <property type="match status" value="1"/>
</dbReference>
<evidence type="ECO:0000256" key="3">
    <source>
        <dbReference type="SAM" id="MobiDB-lite"/>
    </source>
</evidence>
<accession>A0A378JWZ2</accession>
<dbReference type="SMART" id="SM00271">
    <property type="entry name" value="DnaJ"/>
    <property type="match status" value="1"/>
</dbReference>
<dbReference type="InterPro" id="IPR050817">
    <property type="entry name" value="DjlA_DnaK_co-chaperone"/>
</dbReference>
<dbReference type="STRING" id="39962.Lmor_0630"/>
<feature type="compositionally biased region" description="Basic and acidic residues" evidence="3">
    <location>
        <begin position="347"/>
        <end position="365"/>
    </location>
</feature>
<feature type="region of interest" description="Disordered" evidence="3">
    <location>
        <begin position="298"/>
        <end position="365"/>
    </location>
</feature>
<keyword evidence="1" id="KW-0963">Cytoplasm</keyword>
<evidence type="ECO:0000313" key="5">
    <source>
        <dbReference type="EMBL" id="KTD37438.1"/>
    </source>
</evidence>
<dbReference type="PRINTS" id="PR00625">
    <property type="entry name" value="JDOMAIN"/>
</dbReference>
<evidence type="ECO:0000313" key="8">
    <source>
        <dbReference type="Proteomes" id="UP000254040"/>
    </source>
</evidence>
<dbReference type="EMBL" id="UGOG01000001">
    <property type="protein sequence ID" value="STX63084.1"/>
    <property type="molecule type" value="Genomic_DNA"/>
</dbReference>
<protein>
    <submittedName>
        <fullName evidence="6">Molecular chaperone DnaJ</fullName>
    </submittedName>
</protein>
<proteinExistence type="predicted"/>
<dbReference type="RefSeq" id="WP_028385020.1">
    <property type="nucleotide sequence ID" value="NZ_CAAAJG010000024.1"/>
</dbReference>
<evidence type="ECO:0000256" key="1">
    <source>
        <dbReference type="ARBA" id="ARBA00022490"/>
    </source>
</evidence>